<accession>A0A1I6IQ33</accession>
<dbReference type="Proteomes" id="UP000243250">
    <property type="component" value="Unassembled WGS sequence"/>
</dbReference>
<dbReference type="EMBL" id="FOYS01000007">
    <property type="protein sequence ID" value="SFR68843.1"/>
    <property type="molecule type" value="Genomic_DNA"/>
</dbReference>
<sequence length="100" mass="10916">MNDTIATLADRDRRTVLSCLDDHSAAVDIETLAADVVAACDGTSRDEVSEEDRDAAMVRLHHVDLPKLQNAGFVDFDHETGTVRRRRRGGTARPSPALSD</sequence>
<evidence type="ECO:0000313" key="3">
    <source>
        <dbReference type="EMBL" id="SFR68843.1"/>
    </source>
</evidence>
<dbReference type="OrthoDB" id="247722at2157"/>
<dbReference type="RefSeq" id="WP_089883294.1">
    <property type="nucleotide sequence ID" value="NZ_FOYS01000007.1"/>
</dbReference>
<name>A0A1I6IQ33_9EURY</name>
<keyword evidence="4" id="KW-1185">Reference proteome</keyword>
<gene>
    <name evidence="3" type="ORF">SAMN04488124_3484</name>
</gene>
<protein>
    <recommendedName>
        <fullName evidence="2">DUF7344 domain-containing protein</fullName>
    </recommendedName>
</protein>
<dbReference type="AlphaFoldDB" id="A0A1I6IQ33"/>
<evidence type="ECO:0000259" key="2">
    <source>
        <dbReference type="Pfam" id="PF24035"/>
    </source>
</evidence>
<proteinExistence type="predicted"/>
<organism evidence="3 4">
    <name type="scientific">Halogeometricum limi</name>
    <dbReference type="NCBI Taxonomy" id="555875"/>
    <lineage>
        <taxon>Archaea</taxon>
        <taxon>Methanobacteriati</taxon>
        <taxon>Methanobacteriota</taxon>
        <taxon>Stenosarchaea group</taxon>
        <taxon>Halobacteria</taxon>
        <taxon>Halobacteriales</taxon>
        <taxon>Haloferacaceae</taxon>
        <taxon>Halogeometricum</taxon>
    </lineage>
</organism>
<evidence type="ECO:0000256" key="1">
    <source>
        <dbReference type="SAM" id="MobiDB-lite"/>
    </source>
</evidence>
<evidence type="ECO:0000313" key="4">
    <source>
        <dbReference type="Proteomes" id="UP000243250"/>
    </source>
</evidence>
<feature type="domain" description="DUF7344" evidence="2">
    <location>
        <begin position="7"/>
        <end position="84"/>
    </location>
</feature>
<dbReference type="Pfam" id="PF24035">
    <property type="entry name" value="DUF7344"/>
    <property type="match status" value="1"/>
</dbReference>
<feature type="region of interest" description="Disordered" evidence="1">
    <location>
        <begin position="79"/>
        <end position="100"/>
    </location>
</feature>
<reference evidence="4" key="1">
    <citation type="submission" date="2016-10" db="EMBL/GenBank/DDBJ databases">
        <authorList>
            <person name="Varghese N."/>
            <person name="Submissions S."/>
        </authorList>
    </citation>
    <scope>NUCLEOTIDE SEQUENCE [LARGE SCALE GENOMIC DNA]</scope>
    <source>
        <strain evidence="4">CGMCC 1.8711</strain>
    </source>
</reference>
<dbReference type="InterPro" id="IPR055768">
    <property type="entry name" value="DUF7344"/>
</dbReference>